<name>A0AA45WM04_9AQUI</name>
<reference evidence="8" key="1">
    <citation type="submission" date="2017-05" db="EMBL/GenBank/DDBJ databases">
        <authorList>
            <person name="Varghese N."/>
            <person name="Submissions S."/>
        </authorList>
    </citation>
    <scope>NUCLEOTIDE SEQUENCE</scope>
    <source>
        <strain evidence="8">DSM 18763</strain>
    </source>
</reference>
<dbReference type="Gene3D" id="1.20.1600.10">
    <property type="entry name" value="Outer membrane efflux proteins (OEP)"/>
    <property type="match status" value="1"/>
</dbReference>
<dbReference type="GO" id="GO:1990281">
    <property type="term" value="C:efflux pump complex"/>
    <property type="evidence" value="ECO:0007669"/>
    <property type="project" value="TreeGrafter"/>
</dbReference>
<evidence type="ECO:0000256" key="1">
    <source>
        <dbReference type="ARBA" id="ARBA00004442"/>
    </source>
</evidence>
<evidence type="ECO:0000256" key="5">
    <source>
        <dbReference type="ARBA" id="ARBA00022692"/>
    </source>
</evidence>
<evidence type="ECO:0000313" key="9">
    <source>
        <dbReference type="Proteomes" id="UP001157947"/>
    </source>
</evidence>
<sequence>MRKILLFIIIFYKSVFALTLDEAINMALTNLPQYKEAIHNKEQSYYNYQASKSGFFPQISYSFNYSKYTDYNPYDFFSRNHALNVIWYLFDSGNTYFGSKINFYTYKSYEELLNKTKSDIIYNVKVAYYQTIALKQIAEIREIAVKNAQIDYEIAIEKKELGLVKLSDVLQAKVRFENAKLSLIQAKNDYKKSLSNLNSLIGNNLEEEISLDEKVLKEISEMSLPQFDKLKQIALENRPEYKYQKYILNQAKESINLVKAQYLPSLYLQASFNNGYSSLTNVKNDYNVYSFGLQWNIFSGFKREFNYLSAKEQEKAALNGLKEIERTISVNLYNKYLDLETSFEKLNASKTTLEQAKQNYEQAIGEYKAGTGDILSLTTAETLLANAHETYINSLLDIAISVSNLERELNIYKLEDIARQK</sequence>
<evidence type="ECO:0000256" key="2">
    <source>
        <dbReference type="ARBA" id="ARBA00007613"/>
    </source>
</evidence>
<evidence type="ECO:0000256" key="7">
    <source>
        <dbReference type="ARBA" id="ARBA00023237"/>
    </source>
</evidence>
<keyword evidence="3" id="KW-0813">Transport</keyword>
<comment type="subcellular location">
    <subcellularLocation>
        <location evidence="1">Cell outer membrane</location>
    </subcellularLocation>
</comment>
<keyword evidence="9" id="KW-1185">Reference proteome</keyword>
<dbReference type="GO" id="GO:0009279">
    <property type="term" value="C:cell outer membrane"/>
    <property type="evidence" value="ECO:0007669"/>
    <property type="project" value="UniProtKB-SubCell"/>
</dbReference>
<dbReference type="SUPFAM" id="SSF56954">
    <property type="entry name" value="Outer membrane efflux proteins (OEP)"/>
    <property type="match status" value="1"/>
</dbReference>
<dbReference type="InterPro" id="IPR003423">
    <property type="entry name" value="OMP_efflux"/>
</dbReference>
<dbReference type="Pfam" id="PF02321">
    <property type="entry name" value="OEP"/>
    <property type="match status" value="2"/>
</dbReference>
<keyword evidence="7" id="KW-0998">Cell outer membrane</keyword>
<evidence type="ECO:0000256" key="6">
    <source>
        <dbReference type="ARBA" id="ARBA00023136"/>
    </source>
</evidence>
<gene>
    <name evidence="8" type="ORF">SAMN06264868_10953</name>
</gene>
<keyword evidence="4" id="KW-1134">Transmembrane beta strand</keyword>
<keyword evidence="6" id="KW-0472">Membrane</keyword>
<dbReference type="InterPro" id="IPR028351">
    <property type="entry name" value="CyaE"/>
</dbReference>
<comment type="caution">
    <text evidence="8">The sequence shown here is derived from an EMBL/GenBank/DDBJ whole genome shotgun (WGS) entry which is preliminary data.</text>
</comment>
<evidence type="ECO:0000256" key="4">
    <source>
        <dbReference type="ARBA" id="ARBA00022452"/>
    </source>
</evidence>
<dbReference type="PANTHER" id="PTHR30026:SF20">
    <property type="entry name" value="OUTER MEMBRANE PROTEIN TOLC"/>
    <property type="match status" value="1"/>
</dbReference>
<proteinExistence type="inferred from homology"/>
<dbReference type="AlphaFoldDB" id="A0AA45WM04"/>
<dbReference type="GO" id="GO:0015562">
    <property type="term" value="F:efflux transmembrane transporter activity"/>
    <property type="evidence" value="ECO:0007669"/>
    <property type="project" value="InterPro"/>
</dbReference>
<dbReference type="InterPro" id="IPR051906">
    <property type="entry name" value="TolC-like"/>
</dbReference>
<evidence type="ECO:0000313" key="8">
    <source>
        <dbReference type="EMBL" id="SMP12295.1"/>
    </source>
</evidence>
<accession>A0AA45WM04</accession>
<dbReference type="Proteomes" id="UP001157947">
    <property type="component" value="Unassembled WGS sequence"/>
</dbReference>
<protein>
    <submittedName>
        <fullName evidence="8">Outer membrane protein TolC</fullName>
    </submittedName>
</protein>
<dbReference type="PIRSF" id="PIRSF001892">
    <property type="entry name" value="CyaE"/>
    <property type="match status" value="1"/>
</dbReference>
<dbReference type="PANTHER" id="PTHR30026">
    <property type="entry name" value="OUTER MEMBRANE PROTEIN TOLC"/>
    <property type="match status" value="1"/>
</dbReference>
<evidence type="ECO:0000256" key="3">
    <source>
        <dbReference type="ARBA" id="ARBA00022448"/>
    </source>
</evidence>
<dbReference type="RefSeq" id="WP_265134395.1">
    <property type="nucleotide sequence ID" value="NZ_FXTX01000009.1"/>
</dbReference>
<dbReference type="EMBL" id="FXTX01000009">
    <property type="protein sequence ID" value="SMP12295.1"/>
    <property type="molecule type" value="Genomic_DNA"/>
</dbReference>
<dbReference type="GO" id="GO:0015288">
    <property type="term" value="F:porin activity"/>
    <property type="evidence" value="ECO:0007669"/>
    <property type="project" value="TreeGrafter"/>
</dbReference>
<organism evidence="8 9">
    <name type="scientific">Venenivibrio stagnispumantis</name>
    <dbReference type="NCBI Taxonomy" id="407998"/>
    <lineage>
        <taxon>Bacteria</taxon>
        <taxon>Pseudomonadati</taxon>
        <taxon>Aquificota</taxon>
        <taxon>Aquificia</taxon>
        <taxon>Aquificales</taxon>
        <taxon>Hydrogenothermaceae</taxon>
        <taxon>Venenivibrio</taxon>
    </lineage>
</organism>
<keyword evidence="5" id="KW-0812">Transmembrane</keyword>
<comment type="similarity">
    <text evidence="2">Belongs to the outer membrane factor (OMF) (TC 1.B.17) family.</text>
</comment>